<dbReference type="Pfam" id="PF07905">
    <property type="entry name" value="PucR"/>
    <property type="match status" value="1"/>
</dbReference>
<dbReference type="OrthoDB" id="9792148at2"/>
<dbReference type="InterPro" id="IPR042070">
    <property type="entry name" value="PucR_C-HTH_sf"/>
</dbReference>
<gene>
    <name evidence="3" type="ORF">SAMN04488136_10713</name>
</gene>
<organism evidence="3 4">
    <name type="scientific">Vibrio xiamenensis</name>
    <dbReference type="NCBI Taxonomy" id="861298"/>
    <lineage>
        <taxon>Bacteria</taxon>
        <taxon>Pseudomonadati</taxon>
        <taxon>Pseudomonadota</taxon>
        <taxon>Gammaproteobacteria</taxon>
        <taxon>Vibrionales</taxon>
        <taxon>Vibrionaceae</taxon>
        <taxon>Vibrio</taxon>
    </lineage>
</organism>
<keyword evidence="4" id="KW-1185">Reference proteome</keyword>
<dbReference type="InterPro" id="IPR051448">
    <property type="entry name" value="CdaR-like_regulators"/>
</dbReference>
<dbReference type="Pfam" id="PF13556">
    <property type="entry name" value="HTH_30"/>
    <property type="match status" value="1"/>
</dbReference>
<dbReference type="EMBL" id="FNDD01000007">
    <property type="protein sequence ID" value="SDH04056.1"/>
    <property type="molecule type" value="Genomic_DNA"/>
</dbReference>
<dbReference type="PANTHER" id="PTHR33744">
    <property type="entry name" value="CARBOHYDRATE DIACID REGULATOR"/>
    <property type="match status" value="1"/>
</dbReference>
<evidence type="ECO:0000313" key="3">
    <source>
        <dbReference type="EMBL" id="SDH04056.1"/>
    </source>
</evidence>
<evidence type="ECO:0000313" key="4">
    <source>
        <dbReference type="Proteomes" id="UP000198854"/>
    </source>
</evidence>
<dbReference type="Gene3D" id="1.10.10.2840">
    <property type="entry name" value="PucR C-terminal helix-turn-helix domain"/>
    <property type="match status" value="1"/>
</dbReference>
<evidence type="ECO:0000259" key="2">
    <source>
        <dbReference type="Pfam" id="PF13556"/>
    </source>
</evidence>
<dbReference type="RefSeq" id="WP_093271681.1">
    <property type="nucleotide sequence ID" value="NZ_FNDD01000007.1"/>
</dbReference>
<proteinExistence type="predicted"/>
<feature type="domain" description="Purine catabolism PurC-like" evidence="1">
    <location>
        <begin position="11"/>
        <end position="126"/>
    </location>
</feature>
<dbReference type="STRING" id="861298.SAMN04488136_10713"/>
<feature type="domain" description="PucR C-terminal helix-turn-helix" evidence="2">
    <location>
        <begin position="325"/>
        <end position="379"/>
    </location>
</feature>
<dbReference type="Proteomes" id="UP000198854">
    <property type="component" value="Unassembled WGS sequence"/>
</dbReference>
<dbReference type="InterPro" id="IPR025736">
    <property type="entry name" value="PucR_C-HTH_dom"/>
</dbReference>
<accession>A0A1G7Z6D4</accession>
<dbReference type="AlphaFoldDB" id="A0A1G7Z6D4"/>
<protein>
    <submittedName>
        <fullName evidence="3">PucR C-terminal helix-turn-helix domain-containing protein</fullName>
    </submittedName>
</protein>
<dbReference type="InterPro" id="IPR012914">
    <property type="entry name" value="PucR_dom"/>
</dbReference>
<reference evidence="3 4" key="1">
    <citation type="submission" date="2016-10" db="EMBL/GenBank/DDBJ databases">
        <authorList>
            <person name="de Groot N.N."/>
        </authorList>
    </citation>
    <scope>NUCLEOTIDE SEQUENCE [LARGE SCALE GENOMIC DNA]</scope>
    <source>
        <strain evidence="3 4">CGMCC 1.10228</strain>
    </source>
</reference>
<evidence type="ECO:0000259" key="1">
    <source>
        <dbReference type="Pfam" id="PF07905"/>
    </source>
</evidence>
<name>A0A1G7Z6D4_9VIBR</name>
<sequence length="390" mass="44214">MITVGDIPSISGLEAITLRTHSRLADKVIRWPYIAEEHDLAPWLVGGEVIFITGINRRWSDEGFVRLLKVAADKNAAAVVVLTGSNHIKELKNSWVRYAQQAQMALLEQPYSLPMVTVTERLSNAIIQSTFAARSKQWFLMQMIENPESPEPITLAQAGDIGLPTQNRLALAMVLPCDKSRHNLESWQFALREFLNRCQSPFPLIEYRAGWLLCVPENDQLPDVRDLSLWQQLHQQLQQAGMNSSIGLSDAPSLAKLNKLVFQARQCSEFIHRHFLGQLFHHTTFGLQRLFAAIDDPLALSEFCQQTLGPLHHSQQSDHQQIKLTLEHYFNNLGSLRGTALQMGIHRNTVSGRIQKFEQLTQLSLDDANHRLAIQNALMIERFIQPAQKP</sequence>
<dbReference type="PANTHER" id="PTHR33744:SF7">
    <property type="entry name" value="PUCR FAMILY TRANSCRIPTIONAL REGULATOR"/>
    <property type="match status" value="1"/>
</dbReference>